<dbReference type="OrthoDB" id="2538345at2759"/>
<dbReference type="PANTHER" id="PTHR34689">
    <property type="entry name" value="NUCLEIC ACID-BINDING PROTEIN"/>
    <property type="match status" value="1"/>
</dbReference>
<feature type="region of interest" description="Disordered" evidence="1">
    <location>
        <begin position="1"/>
        <end position="167"/>
    </location>
</feature>
<comment type="caution">
    <text evidence="2">The sequence shown here is derived from an EMBL/GenBank/DDBJ whole genome shotgun (WGS) entry which is preliminary data.</text>
</comment>
<feature type="compositionally biased region" description="Basic and acidic residues" evidence="1">
    <location>
        <begin position="46"/>
        <end position="108"/>
    </location>
</feature>
<reference evidence="2 3" key="2">
    <citation type="journal article" date="2012" name="Open Biol.">
        <title>Characteristics of nucleosomes and linker DNA regions on the genome of the basidiomycete Mixia osmundae revealed by mono- and dinucleosome mapping.</title>
        <authorList>
            <person name="Nishida H."/>
            <person name="Kondo S."/>
            <person name="Matsumoto T."/>
            <person name="Suzuki Y."/>
            <person name="Yoshikawa H."/>
            <person name="Taylor T.D."/>
            <person name="Sugiyama J."/>
        </authorList>
    </citation>
    <scope>NUCLEOTIDE SEQUENCE [LARGE SCALE GENOMIC DNA]</scope>
    <source>
        <strain evidence="3">CBS 9802 / IAM 14324 / JCM 22182 / KY 12970</strain>
    </source>
</reference>
<gene>
    <name evidence="2" type="primary">Mo01632</name>
    <name evidence="2" type="ORF">E5Q_01632</name>
</gene>
<dbReference type="STRING" id="764103.G7DWL7"/>
<feature type="compositionally biased region" description="Basic and acidic residues" evidence="1">
    <location>
        <begin position="1"/>
        <end position="13"/>
    </location>
</feature>
<feature type="compositionally biased region" description="Basic residues" evidence="1">
    <location>
        <begin position="109"/>
        <end position="118"/>
    </location>
</feature>
<dbReference type="AlphaFoldDB" id="G7DWL7"/>
<evidence type="ECO:0000313" key="2">
    <source>
        <dbReference type="EMBL" id="GAA94977.1"/>
    </source>
</evidence>
<sequence length="323" mass="38317">MSSRARDSEREALHQSGSARQRDSYSPEPSTSYRDRHSSTYSSSHRQHDDRTHSHRDDRRETAHRTSRYDRPDDADRRHRTSDDSRERAYKSRDRRDDRRDPRGDDRSSRKHSSRRSRTPLSESESSDASGSRRRSSHRHEESREERRARKEAKRVRREAKKAKKAKKLGVVGHEYGSRGILNEADIFTKDMEFNAWLMEERKINPETVTHAKRREMFKIFAEDYNTVTLPHEKYYNLEAYEKRMSAVRMGETVEDTSEYDFRKDEEALRKAGRAPTKQSDTFLTREQLEDLRKIERQRIEASKMKTLGLEVKQSMGVRYEDG</sequence>
<keyword evidence="3" id="KW-1185">Reference proteome</keyword>
<dbReference type="EMBL" id="BABT02000052">
    <property type="protein sequence ID" value="GAA94977.1"/>
    <property type="molecule type" value="Genomic_DNA"/>
</dbReference>
<feature type="compositionally biased region" description="Basic and acidic residues" evidence="1">
    <location>
        <begin position="139"/>
        <end position="149"/>
    </location>
</feature>
<name>G7DWL7_MIXOS</name>
<evidence type="ECO:0000313" key="3">
    <source>
        <dbReference type="Proteomes" id="UP000009131"/>
    </source>
</evidence>
<protein>
    <submittedName>
        <fullName evidence="2">Uncharacterized protein</fullName>
    </submittedName>
</protein>
<dbReference type="InParanoid" id="G7DWL7"/>
<dbReference type="Proteomes" id="UP000009131">
    <property type="component" value="Unassembled WGS sequence"/>
</dbReference>
<reference evidence="2 3" key="1">
    <citation type="journal article" date="2011" name="J. Gen. Appl. Microbiol.">
        <title>Draft genome sequencing of the enigmatic basidiomycete Mixia osmundae.</title>
        <authorList>
            <person name="Nishida H."/>
            <person name="Nagatsuka Y."/>
            <person name="Sugiyama J."/>
        </authorList>
    </citation>
    <scope>NUCLEOTIDE SEQUENCE [LARGE SCALE GENOMIC DNA]</scope>
    <source>
        <strain evidence="3">CBS 9802 / IAM 14324 / JCM 22182 / KY 12970</strain>
    </source>
</reference>
<accession>G7DWL7</accession>
<proteinExistence type="predicted"/>
<evidence type="ECO:0000256" key="1">
    <source>
        <dbReference type="SAM" id="MobiDB-lite"/>
    </source>
</evidence>
<dbReference type="HOGENOM" id="CLU_072374_0_0_1"/>
<dbReference type="eggNOG" id="ENOG502QPV8">
    <property type="taxonomic scope" value="Eukaryota"/>
</dbReference>
<dbReference type="PANTHER" id="PTHR34689:SF1">
    <property type="entry name" value="NUCLEIC ACID-BINDING PROTEIN"/>
    <property type="match status" value="1"/>
</dbReference>
<feature type="compositionally biased region" description="Basic residues" evidence="1">
    <location>
        <begin position="150"/>
        <end position="167"/>
    </location>
</feature>
<organism evidence="2 3">
    <name type="scientific">Mixia osmundae (strain CBS 9802 / IAM 14324 / JCM 22182 / KY 12970)</name>
    <dbReference type="NCBI Taxonomy" id="764103"/>
    <lineage>
        <taxon>Eukaryota</taxon>
        <taxon>Fungi</taxon>
        <taxon>Dikarya</taxon>
        <taxon>Basidiomycota</taxon>
        <taxon>Pucciniomycotina</taxon>
        <taxon>Mixiomycetes</taxon>
        <taxon>Mixiales</taxon>
        <taxon>Mixiaceae</taxon>
        <taxon>Mixia</taxon>
    </lineage>
</organism>